<reference evidence="2 3" key="1">
    <citation type="submission" date="2021-07" db="EMBL/GenBank/DDBJ databases">
        <authorList>
            <person name="So Y."/>
        </authorList>
    </citation>
    <scope>NUCLEOTIDE SEQUENCE [LARGE SCALE GENOMIC DNA]</scope>
    <source>
        <strain evidence="2 3">HJA6</strain>
    </source>
</reference>
<organism evidence="2 3">
    <name type="scientific">Roseomonas alba</name>
    <dbReference type="NCBI Taxonomy" id="2846776"/>
    <lineage>
        <taxon>Bacteria</taxon>
        <taxon>Pseudomonadati</taxon>
        <taxon>Pseudomonadota</taxon>
        <taxon>Alphaproteobacteria</taxon>
        <taxon>Acetobacterales</taxon>
        <taxon>Roseomonadaceae</taxon>
        <taxon>Roseomonas</taxon>
    </lineage>
</organism>
<dbReference type="EMBL" id="JAHYBZ010000013">
    <property type="protein sequence ID" value="MBW6401611.1"/>
    <property type="molecule type" value="Genomic_DNA"/>
</dbReference>
<feature type="domain" description="UbiC transcription regulator-associated" evidence="1">
    <location>
        <begin position="3"/>
        <end position="48"/>
    </location>
</feature>
<gene>
    <name evidence="2" type="ORF">KPL78_27415</name>
</gene>
<accession>A0ABS7AH33</accession>
<protein>
    <submittedName>
        <fullName evidence="2">UTRA domain-containing protein</fullName>
    </submittedName>
</protein>
<name>A0ABS7AH33_9PROT</name>
<proteinExistence type="predicted"/>
<dbReference type="Proteomes" id="UP001196565">
    <property type="component" value="Unassembled WGS sequence"/>
</dbReference>
<dbReference type="Gene3D" id="3.40.1410.10">
    <property type="entry name" value="Chorismate lyase-like"/>
    <property type="match status" value="1"/>
</dbReference>
<dbReference type="SUPFAM" id="SSF64288">
    <property type="entry name" value="Chorismate lyase-like"/>
    <property type="match status" value="1"/>
</dbReference>
<dbReference type="InterPro" id="IPR028978">
    <property type="entry name" value="Chorismate_lyase_/UTRA_dom_sf"/>
</dbReference>
<evidence type="ECO:0000313" key="2">
    <source>
        <dbReference type="EMBL" id="MBW6401611.1"/>
    </source>
</evidence>
<keyword evidence="3" id="KW-1185">Reference proteome</keyword>
<dbReference type="Pfam" id="PF07702">
    <property type="entry name" value="UTRA"/>
    <property type="match status" value="1"/>
</dbReference>
<dbReference type="InterPro" id="IPR011663">
    <property type="entry name" value="UTRA"/>
</dbReference>
<sequence length="50" mass="5641">MPPVSVTQHLGLAMGQTVFCFRRWRTVNDATCACEQRHLPSDIAHRLAAF</sequence>
<comment type="caution">
    <text evidence="2">The sequence shown here is derived from an EMBL/GenBank/DDBJ whole genome shotgun (WGS) entry which is preliminary data.</text>
</comment>
<evidence type="ECO:0000259" key="1">
    <source>
        <dbReference type="Pfam" id="PF07702"/>
    </source>
</evidence>
<evidence type="ECO:0000313" key="3">
    <source>
        <dbReference type="Proteomes" id="UP001196565"/>
    </source>
</evidence>